<organism evidence="1 2">
    <name type="scientific">Haematococcus lacustris</name>
    <name type="common">Green alga</name>
    <name type="synonym">Haematococcus pluvialis</name>
    <dbReference type="NCBI Taxonomy" id="44745"/>
    <lineage>
        <taxon>Eukaryota</taxon>
        <taxon>Viridiplantae</taxon>
        <taxon>Chlorophyta</taxon>
        <taxon>core chlorophytes</taxon>
        <taxon>Chlorophyceae</taxon>
        <taxon>CS clade</taxon>
        <taxon>Chlamydomonadales</taxon>
        <taxon>Haematococcaceae</taxon>
        <taxon>Haematococcus</taxon>
    </lineage>
</organism>
<comment type="caution">
    <text evidence="1">The sequence shown here is derived from an EMBL/GenBank/DDBJ whole genome shotgun (WGS) entry which is preliminary data.</text>
</comment>
<keyword evidence="2" id="KW-1185">Reference proteome</keyword>
<dbReference type="EMBL" id="BLLF01000755">
    <property type="protein sequence ID" value="GFH14685.1"/>
    <property type="molecule type" value="Genomic_DNA"/>
</dbReference>
<evidence type="ECO:0000313" key="2">
    <source>
        <dbReference type="Proteomes" id="UP000485058"/>
    </source>
</evidence>
<sequence length="132" mass="14481">MFYFLKTAIYQIFSPIGQAVSAEDSAEVSAEDSQDLTSSYGRVIKCNGCQRTDSAQCDSGQYKKAPFASLRSLTRRRRNCCQRRVLAGCNPSFRTGVAKCSTITQVHKMGRCGVGSHQGCDQGCYNLFVVAE</sequence>
<accession>A0A699YZM3</accession>
<protein>
    <submittedName>
        <fullName evidence="1">Uncharacterized protein</fullName>
    </submittedName>
</protein>
<dbReference type="AlphaFoldDB" id="A0A699YZM3"/>
<dbReference type="Proteomes" id="UP000485058">
    <property type="component" value="Unassembled WGS sequence"/>
</dbReference>
<evidence type="ECO:0000313" key="1">
    <source>
        <dbReference type="EMBL" id="GFH14685.1"/>
    </source>
</evidence>
<gene>
    <name evidence="1" type="ORF">HaLaN_10789</name>
</gene>
<proteinExistence type="predicted"/>
<reference evidence="1 2" key="1">
    <citation type="submission" date="2020-02" db="EMBL/GenBank/DDBJ databases">
        <title>Draft genome sequence of Haematococcus lacustris strain NIES-144.</title>
        <authorList>
            <person name="Morimoto D."/>
            <person name="Nakagawa S."/>
            <person name="Yoshida T."/>
            <person name="Sawayama S."/>
        </authorList>
    </citation>
    <scope>NUCLEOTIDE SEQUENCE [LARGE SCALE GENOMIC DNA]</scope>
    <source>
        <strain evidence="1 2">NIES-144</strain>
    </source>
</reference>
<name>A0A699YZM3_HAELA</name>